<dbReference type="InterPro" id="IPR029068">
    <property type="entry name" value="Glyas_Bleomycin-R_OHBP_Dase"/>
</dbReference>
<reference evidence="3 4" key="1">
    <citation type="submission" date="2015-12" db="EMBL/GenBank/DDBJ databases">
        <title>Serinicoccus chungangenesis strain CD08_5 genome sequencing and assembly.</title>
        <authorList>
            <person name="Chander A.M."/>
            <person name="Kaur G."/>
            <person name="Nair G.R."/>
            <person name="Dhawan D.K."/>
            <person name="Kochhar R.K."/>
            <person name="Mayilraj S."/>
            <person name="Bhadada S.K."/>
        </authorList>
    </citation>
    <scope>NUCLEOTIDE SEQUENCE [LARGE SCALE GENOMIC DNA]</scope>
    <source>
        <strain evidence="3 4">CD08_5</strain>
    </source>
</reference>
<dbReference type="Gene3D" id="3.10.180.10">
    <property type="entry name" value="2,3-Dihydroxybiphenyl 1,2-Dioxygenase, domain 1"/>
    <property type="match status" value="2"/>
</dbReference>
<proteinExistence type="predicted"/>
<dbReference type="InterPro" id="IPR037523">
    <property type="entry name" value="VOC_core"/>
</dbReference>
<keyword evidence="4" id="KW-1185">Reference proteome</keyword>
<organism evidence="3 4">
    <name type="scientific">Serinicoccus chungangensis</name>
    <dbReference type="NCBI Taxonomy" id="767452"/>
    <lineage>
        <taxon>Bacteria</taxon>
        <taxon>Bacillati</taxon>
        <taxon>Actinomycetota</taxon>
        <taxon>Actinomycetes</taxon>
        <taxon>Micrococcales</taxon>
        <taxon>Ornithinimicrobiaceae</taxon>
        <taxon>Serinicoccus</taxon>
    </lineage>
</organism>
<feature type="compositionally biased region" description="Basic and acidic residues" evidence="1">
    <location>
        <begin position="176"/>
        <end position="191"/>
    </location>
</feature>
<gene>
    <name evidence="3" type="ORF">AVL62_00725</name>
</gene>
<dbReference type="AlphaFoldDB" id="A0A0W8I5G1"/>
<dbReference type="EMBL" id="LQBL01000028">
    <property type="protein sequence ID" value="KUG53361.1"/>
    <property type="molecule type" value="Genomic_DNA"/>
</dbReference>
<dbReference type="STRING" id="767452.AVL62_00725"/>
<dbReference type="PROSITE" id="PS51819">
    <property type="entry name" value="VOC"/>
    <property type="match status" value="1"/>
</dbReference>
<dbReference type="OrthoDB" id="5524593at2"/>
<dbReference type="CDD" id="cd06587">
    <property type="entry name" value="VOC"/>
    <property type="match status" value="1"/>
</dbReference>
<feature type="region of interest" description="Disordered" evidence="1">
    <location>
        <begin position="176"/>
        <end position="199"/>
    </location>
</feature>
<dbReference type="PANTHER" id="PTHR35908:SF1">
    <property type="entry name" value="CONSERVED PROTEIN"/>
    <property type="match status" value="1"/>
</dbReference>
<sequence>MRLENIVLQARDPHATGRFWSAALGLVDLEPGSPEDYEGRLWVDDELWLDLCVEPATEPPPLGWRLHLDLRGGEQQAEVVQRLTGLGGTRVDIGQGEVPWVVLADPDGNAFCVMEERAAYSDTGPIAALPLDSVDPQRDAELYAALTGWVPAPGVGPVTLRHPSLRGPLLELCPEPEPKARQNRTHLDVRPTPDGPDQRGLVELARSLGATLATDDWAHGHPWVVMRDLSGNEFCVLADAED</sequence>
<dbReference type="PANTHER" id="PTHR35908">
    <property type="entry name" value="HYPOTHETICAL FUSION PROTEIN"/>
    <property type="match status" value="1"/>
</dbReference>
<dbReference type="SUPFAM" id="SSF54593">
    <property type="entry name" value="Glyoxalase/Bleomycin resistance protein/Dihydroxybiphenyl dioxygenase"/>
    <property type="match status" value="2"/>
</dbReference>
<name>A0A0W8I5G1_9MICO</name>
<evidence type="ECO:0000256" key="1">
    <source>
        <dbReference type="SAM" id="MobiDB-lite"/>
    </source>
</evidence>
<evidence type="ECO:0000259" key="2">
    <source>
        <dbReference type="PROSITE" id="PS51819"/>
    </source>
</evidence>
<protein>
    <submittedName>
        <fullName evidence="3">Glyoxalase-like domain protein</fullName>
    </submittedName>
</protein>
<feature type="domain" description="VOC" evidence="2">
    <location>
        <begin position="2"/>
        <end position="116"/>
    </location>
</feature>
<accession>A0A0W8I5G1</accession>
<dbReference type="Pfam" id="PF18029">
    <property type="entry name" value="Glyoxalase_6"/>
    <property type="match status" value="2"/>
</dbReference>
<evidence type="ECO:0000313" key="3">
    <source>
        <dbReference type="EMBL" id="KUG53361.1"/>
    </source>
</evidence>
<dbReference type="InterPro" id="IPR041581">
    <property type="entry name" value="Glyoxalase_6"/>
</dbReference>
<evidence type="ECO:0000313" key="4">
    <source>
        <dbReference type="Proteomes" id="UP000054837"/>
    </source>
</evidence>
<comment type="caution">
    <text evidence="3">The sequence shown here is derived from an EMBL/GenBank/DDBJ whole genome shotgun (WGS) entry which is preliminary data.</text>
</comment>
<dbReference type="RefSeq" id="WP_058891369.1">
    <property type="nucleotide sequence ID" value="NZ_LQBL01000028.1"/>
</dbReference>
<dbReference type="Proteomes" id="UP000054837">
    <property type="component" value="Unassembled WGS sequence"/>
</dbReference>